<keyword evidence="1" id="KW-0472">Membrane</keyword>
<gene>
    <name evidence="2" type="ORF">IAD51_03515</name>
</gene>
<feature type="transmembrane region" description="Helical" evidence="1">
    <location>
        <begin position="12"/>
        <end position="29"/>
    </location>
</feature>
<protein>
    <submittedName>
        <fullName evidence="2">Uncharacterized protein</fullName>
    </submittedName>
</protein>
<dbReference type="AlphaFoldDB" id="A0A9D1HU07"/>
<dbReference type="EMBL" id="DVMN01000059">
    <property type="protein sequence ID" value="HIU21295.1"/>
    <property type="molecule type" value="Genomic_DNA"/>
</dbReference>
<proteinExistence type="predicted"/>
<accession>A0A9D1HU07</accession>
<name>A0A9D1HU07_9FIRM</name>
<sequence>MDKTIKFVSKMAFLVIFIIALAIMISAIVQKVNEKPEPEIDYGWVDDKKAEVYPFVVSYLKKMKPHNAWYIDKVEIDSRTPIYLDKLGDYCLVIDGSYLIPDKEFPELSFMGEINSFVMMLQYDGDNDKLFVGEVLPTLTDHLEHSDDFTDEEAINMYNRAVRQLEGQIPQKKLYPIENTDVYKTNSTIVNGYYYIRESGEKYKGIIYEYSVTISWNKYYGRYDYHITTDYGRELY</sequence>
<comment type="caution">
    <text evidence="2">The sequence shown here is derived from an EMBL/GenBank/DDBJ whole genome shotgun (WGS) entry which is preliminary data.</text>
</comment>
<dbReference type="Proteomes" id="UP000824088">
    <property type="component" value="Unassembled WGS sequence"/>
</dbReference>
<evidence type="ECO:0000313" key="2">
    <source>
        <dbReference type="EMBL" id="HIU21295.1"/>
    </source>
</evidence>
<evidence type="ECO:0000313" key="3">
    <source>
        <dbReference type="Proteomes" id="UP000824088"/>
    </source>
</evidence>
<evidence type="ECO:0000256" key="1">
    <source>
        <dbReference type="SAM" id="Phobius"/>
    </source>
</evidence>
<organism evidence="2 3">
    <name type="scientific">Candidatus Limadaptatus stercorigallinarum</name>
    <dbReference type="NCBI Taxonomy" id="2840845"/>
    <lineage>
        <taxon>Bacteria</taxon>
        <taxon>Bacillati</taxon>
        <taxon>Bacillota</taxon>
        <taxon>Clostridia</taxon>
        <taxon>Eubacteriales</taxon>
        <taxon>Candidatus Limadaptatus</taxon>
    </lineage>
</organism>
<reference evidence="2" key="2">
    <citation type="journal article" date="2021" name="PeerJ">
        <title>Extensive microbial diversity within the chicken gut microbiome revealed by metagenomics and culture.</title>
        <authorList>
            <person name="Gilroy R."/>
            <person name="Ravi A."/>
            <person name="Getino M."/>
            <person name="Pursley I."/>
            <person name="Horton D.L."/>
            <person name="Alikhan N.F."/>
            <person name="Baker D."/>
            <person name="Gharbi K."/>
            <person name="Hall N."/>
            <person name="Watson M."/>
            <person name="Adriaenssens E.M."/>
            <person name="Foster-Nyarko E."/>
            <person name="Jarju S."/>
            <person name="Secka A."/>
            <person name="Antonio M."/>
            <person name="Oren A."/>
            <person name="Chaudhuri R.R."/>
            <person name="La Ragione R."/>
            <person name="Hildebrand F."/>
            <person name="Pallen M.J."/>
        </authorList>
    </citation>
    <scope>NUCLEOTIDE SEQUENCE</scope>
    <source>
        <strain evidence="2">1063</strain>
    </source>
</reference>
<reference evidence="2" key="1">
    <citation type="submission" date="2020-10" db="EMBL/GenBank/DDBJ databases">
        <authorList>
            <person name="Gilroy R."/>
        </authorList>
    </citation>
    <scope>NUCLEOTIDE SEQUENCE</scope>
    <source>
        <strain evidence="2">1063</strain>
    </source>
</reference>
<keyword evidence="1" id="KW-1133">Transmembrane helix</keyword>
<keyword evidence="1" id="KW-0812">Transmembrane</keyword>